<dbReference type="RefSeq" id="WP_061523760.1">
    <property type="nucleotide sequence ID" value="NZ_JRHX01000015.1"/>
</dbReference>
<name>A0A150I0Z1_9GAMM</name>
<dbReference type="PATRIC" id="fig|52133.19.peg.319"/>
<dbReference type="EMBL" id="JRHX01000015">
    <property type="protein sequence ID" value="KXZ72882.1"/>
    <property type="molecule type" value="Genomic_DNA"/>
</dbReference>
<evidence type="ECO:0000313" key="1">
    <source>
        <dbReference type="EMBL" id="KXZ72882.1"/>
    </source>
</evidence>
<gene>
    <name evidence="1" type="ORF">AVENLUH13518_00301</name>
</gene>
<dbReference type="Proteomes" id="UP000075544">
    <property type="component" value="Unassembled WGS sequence"/>
</dbReference>
<dbReference type="AlphaFoldDB" id="A0A150I0Z1"/>
<protein>
    <submittedName>
        <fullName evidence="1">Lipopolysaccharide core biosynthesis protein</fullName>
    </submittedName>
</protein>
<evidence type="ECO:0000313" key="2">
    <source>
        <dbReference type="Proteomes" id="UP000075544"/>
    </source>
</evidence>
<proteinExistence type="predicted"/>
<reference evidence="1 2" key="1">
    <citation type="journal article" date="2016" name="Sci. Rep.">
        <title>Genomic and phenotypic characterization of the species Acinetobacter venetianus.</title>
        <authorList>
            <person name="Fondi M."/>
            <person name="Maida I."/>
            <person name="Perrin E."/>
            <person name="Orlandini V."/>
            <person name="La Torre L."/>
            <person name="Bosi E."/>
            <person name="Negroni A."/>
            <person name="Zanaroli G."/>
            <person name="Fava F."/>
            <person name="Decorosi F."/>
            <person name="Giovannetti L."/>
            <person name="Viti C."/>
            <person name="Vaneechoutte M."/>
            <person name="Dijkshoorn L."/>
            <person name="Fani R."/>
        </authorList>
    </citation>
    <scope>NUCLEOTIDE SEQUENCE [LARGE SCALE GENOMIC DNA]</scope>
    <source>
        <strain evidence="1 2">LUH13518</strain>
    </source>
</reference>
<accession>A0A150I0Z1</accession>
<organism evidence="1 2">
    <name type="scientific">Acinetobacter venetianus</name>
    <dbReference type="NCBI Taxonomy" id="52133"/>
    <lineage>
        <taxon>Bacteria</taxon>
        <taxon>Pseudomonadati</taxon>
        <taxon>Pseudomonadota</taxon>
        <taxon>Gammaproteobacteria</taxon>
        <taxon>Moraxellales</taxon>
        <taxon>Moraxellaceae</taxon>
        <taxon>Acinetobacter</taxon>
    </lineage>
</organism>
<comment type="caution">
    <text evidence="1">The sequence shown here is derived from an EMBL/GenBank/DDBJ whole genome shotgun (WGS) entry which is preliminary data.</text>
</comment>
<dbReference type="Gene3D" id="3.90.1480.10">
    <property type="entry name" value="Alpha-2,3-sialyltransferase"/>
    <property type="match status" value="1"/>
</dbReference>
<sequence length="298" mass="34927">MLPSLSDTLLRNIYKFIYKIFYPKTYKHNRRFWPLYRVQRNEHGRLEKVYFKNQLVSDNLMIQPAKTSKCMLIATGPSIQQLPNEVFQKTDIDYIGVNGAIALDNIHYNSYIIIDHNFVDARFDLVEKVLQSNCTFYTTPRCLDMILRRIKFTDIQCSIKTIETITRDFMEVFLDEEMLVNKTAEHFFIHDNFGFSKDIFNGTFDYFTVAYVALQIVNSLNYTEIFIAGLDMSNFSKPRFYETTDDKQPTLLDIHSETVLRAFDAAAIFFKEHQISVYNLSPNSAVESFEKRSFEVIG</sequence>